<accession>A0ABY7RJY1</accession>
<organism evidence="1 2">
    <name type="scientific">Neisseria lisongii</name>
    <dbReference type="NCBI Taxonomy" id="2912188"/>
    <lineage>
        <taxon>Bacteria</taxon>
        <taxon>Pseudomonadati</taxon>
        <taxon>Pseudomonadota</taxon>
        <taxon>Betaproteobacteria</taxon>
        <taxon>Neisseriales</taxon>
        <taxon>Neisseriaceae</taxon>
        <taxon>Neisseria</taxon>
    </lineage>
</organism>
<name>A0ABY7RJY1_9NEIS</name>
<dbReference type="EMBL" id="CP116766">
    <property type="protein sequence ID" value="WCL71395.1"/>
    <property type="molecule type" value="Genomic_DNA"/>
</dbReference>
<reference evidence="1 2" key="1">
    <citation type="submission" date="2023-01" db="EMBL/GenBank/DDBJ databases">
        <authorList>
            <person name="Yang C."/>
        </authorList>
    </citation>
    <scope>NUCLEOTIDE SEQUENCE [LARGE SCALE GENOMIC DNA]</scope>
    <source>
        <strain evidence="1 2">ZJ106</strain>
    </source>
</reference>
<evidence type="ECO:0000313" key="2">
    <source>
        <dbReference type="Proteomes" id="UP001221268"/>
    </source>
</evidence>
<dbReference type="RefSeq" id="WP_237090463.1">
    <property type="nucleotide sequence ID" value="NZ_CP116766.1"/>
</dbReference>
<proteinExistence type="predicted"/>
<keyword evidence="2" id="KW-1185">Reference proteome</keyword>
<dbReference type="Gene3D" id="1.20.120.330">
    <property type="entry name" value="Nucleotidyltransferases domain 2"/>
    <property type="match status" value="1"/>
</dbReference>
<protein>
    <submittedName>
        <fullName evidence="1">Uncharacterized protein</fullName>
    </submittedName>
</protein>
<dbReference type="Proteomes" id="UP001221268">
    <property type="component" value="Chromosome"/>
</dbReference>
<sequence>MNNSLDFFTMGQYFLNLAIASSEELIKSGNPYVTVTNNPSSYKEYQYTTRWADHNIGVPILFNFYHGIELMLKGTILHQGKSIIKEHKFSELVEQIQTDEYTKILLDLVKSVTSKIDLTNPLAQFFKNNNITSDQWYIALKYPENNQQSLSHYDLKYGGEQASEFWQSINKLSKQILKISEMIYSSIPPQATEQIMPPES</sequence>
<gene>
    <name evidence="1" type="ORF">PJU73_08725</name>
</gene>
<evidence type="ECO:0000313" key="1">
    <source>
        <dbReference type="EMBL" id="WCL71395.1"/>
    </source>
</evidence>